<protein>
    <submittedName>
        <fullName evidence="2">DUF3796 domain-containing protein</fullName>
    </submittedName>
</protein>
<accession>A0ABU9XHK8</accession>
<dbReference type="Proteomes" id="UP001444625">
    <property type="component" value="Unassembled WGS sequence"/>
</dbReference>
<organism evidence="2 3">
    <name type="scientific">Ornithinibacillus xuwenensis</name>
    <dbReference type="NCBI Taxonomy" id="3144668"/>
    <lineage>
        <taxon>Bacteria</taxon>
        <taxon>Bacillati</taxon>
        <taxon>Bacillota</taxon>
        <taxon>Bacilli</taxon>
        <taxon>Bacillales</taxon>
        <taxon>Bacillaceae</taxon>
        <taxon>Ornithinibacillus</taxon>
    </lineage>
</organism>
<keyword evidence="1" id="KW-0812">Transmembrane</keyword>
<sequence length="105" mass="12574">MFSEEFLNNPWIVVILFGTFAWILVAFRIQRKIGQREHRYDERYEYETNRVKSKAWDIMLLVMLVAMPVVIIFDGVSFSYFLLMILYTIHCLSMGIVAIYYRMTS</sequence>
<keyword evidence="3" id="KW-1185">Reference proteome</keyword>
<proteinExistence type="predicted"/>
<reference evidence="2 3" key="1">
    <citation type="submission" date="2024-05" db="EMBL/GenBank/DDBJ databases">
        <authorList>
            <person name="Haq I."/>
            <person name="Ullah Z."/>
            <person name="Ahmad R."/>
            <person name="Li M."/>
            <person name="Tong Y."/>
        </authorList>
    </citation>
    <scope>NUCLEOTIDE SEQUENCE [LARGE SCALE GENOMIC DNA]</scope>
    <source>
        <strain evidence="2 3">16A2E</strain>
    </source>
</reference>
<feature type="transmembrane region" description="Helical" evidence="1">
    <location>
        <begin position="79"/>
        <end position="101"/>
    </location>
</feature>
<comment type="caution">
    <text evidence="2">The sequence shown here is derived from an EMBL/GenBank/DDBJ whole genome shotgun (WGS) entry which is preliminary data.</text>
</comment>
<dbReference type="RefSeq" id="WP_345825198.1">
    <property type="nucleotide sequence ID" value="NZ_JBDIML010000003.1"/>
</dbReference>
<gene>
    <name evidence="2" type="ORF">ABC228_11070</name>
</gene>
<name>A0ABU9XHK8_9BACI</name>
<evidence type="ECO:0000313" key="2">
    <source>
        <dbReference type="EMBL" id="MEN2767732.1"/>
    </source>
</evidence>
<keyword evidence="1" id="KW-1133">Transmembrane helix</keyword>
<feature type="transmembrane region" description="Helical" evidence="1">
    <location>
        <begin position="12"/>
        <end position="29"/>
    </location>
</feature>
<feature type="transmembrane region" description="Helical" evidence="1">
    <location>
        <begin position="55"/>
        <end position="73"/>
    </location>
</feature>
<evidence type="ECO:0000313" key="3">
    <source>
        <dbReference type="Proteomes" id="UP001444625"/>
    </source>
</evidence>
<keyword evidence="1" id="KW-0472">Membrane</keyword>
<dbReference type="EMBL" id="JBDIML010000003">
    <property type="protein sequence ID" value="MEN2767732.1"/>
    <property type="molecule type" value="Genomic_DNA"/>
</dbReference>
<evidence type="ECO:0000256" key="1">
    <source>
        <dbReference type="SAM" id="Phobius"/>
    </source>
</evidence>